<evidence type="ECO:0000256" key="4">
    <source>
        <dbReference type="ARBA" id="ARBA00023125"/>
    </source>
</evidence>
<keyword evidence="10" id="KW-1185">Reference proteome</keyword>
<dbReference type="GO" id="GO:0043565">
    <property type="term" value="F:sequence-specific DNA binding"/>
    <property type="evidence" value="ECO:0007669"/>
    <property type="project" value="TreeGrafter"/>
</dbReference>
<proteinExistence type="predicted"/>
<feature type="compositionally biased region" description="Polar residues" evidence="7">
    <location>
        <begin position="1"/>
        <end position="14"/>
    </location>
</feature>
<evidence type="ECO:0000313" key="10">
    <source>
        <dbReference type="Proteomes" id="UP000008698"/>
    </source>
</evidence>
<dbReference type="GO" id="GO:0005634">
    <property type="term" value="C:nucleus"/>
    <property type="evidence" value="ECO:0007669"/>
    <property type="project" value="UniProtKB-SubCell"/>
</dbReference>
<feature type="compositionally biased region" description="Low complexity" evidence="7">
    <location>
        <begin position="27"/>
        <end position="37"/>
    </location>
</feature>
<evidence type="ECO:0000313" key="9">
    <source>
        <dbReference type="EMBL" id="EEY21989.1"/>
    </source>
</evidence>
<dbReference type="Proteomes" id="UP000008698">
    <property type="component" value="Unassembled WGS sequence"/>
</dbReference>
<dbReference type="OrthoDB" id="3037908at2759"/>
<dbReference type="RefSeq" id="XP_003001840.1">
    <property type="nucleotide sequence ID" value="XM_003001794.1"/>
</dbReference>
<feature type="region of interest" description="Disordered" evidence="7">
    <location>
        <begin position="766"/>
        <end position="792"/>
    </location>
</feature>
<dbReference type="SUPFAM" id="SSF57701">
    <property type="entry name" value="Zn2/Cys6 DNA-binding domain"/>
    <property type="match status" value="1"/>
</dbReference>
<dbReference type="CDD" id="cd00067">
    <property type="entry name" value="GAL4"/>
    <property type="match status" value="1"/>
</dbReference>
<keyword evidence="4" id="KW-0238">DNA-binding</keyword>
<dbReference type="AlphaFoldDB" id="C9ST74"/>
<dbReference type="InterPro" id="IPR007219">
    <property type="entry name" value="XnlR_reg_dom"/>
</dbReference>
<dbReference type="KEGG" id="val:VDBG_08099"/>
<dbReference type="GO" id="GO:0006351">
    <property type="term" value="P:DNA-templated transcription"/>
    <property type="evidence" value="ECO:0007669"/>
    <property type="project" value="InterPro"/>
</dbReference>
<gene>
    <name evidence="9" type="ORF">VDBG_08099</name>
</gene>
<dbReference type="SMART" id="SM00906">
    <property type="entry name" value="Fungal_trans"/>
    <property type="match status" value="1"/>
</dbReference>
<evidence type="ECO:0000256" key="5">
    <source>
        <dbReference type="ARBA" id="ARBA00023163"/>
    </source>
</evidence>
<protein>
    <submittedName>
        <fullName evidence="9">Fungal specific transcription factor domain-containing protein</fullName>
    </submittedName>
</protein>
<dbReference type="InterPro" id="IPR051711">
    <property type="entry name" value="Stress_Response_Reg"/>
</dbReference>
<evidence type="ECO:0000256" key="3">
    <source>
        <dbReference type="ARBA" id="ARBA00023015"/>
    </source>
</evidence>
<feature type="region of interest" description="Disordered" evidence="7">
    <location>
        <begin position="103"/>
        <end position="124"/>
    </location>
</feature>
<feature type="compositionally biased region" description="Low complexity" evidence="7">
    <location>
        <begin position="688"/>
        <end position="701"/>
    </location>
</feature>
<organism evidence="10">
    <name type="scientific">Verticillium alfalfae (strain VaMs.102 / ATCC MYA-4576 / FGSC 10136)</name>
    <name type="common">Verticillium wilt of alfalfa</name>
    <name type="synonym">Verticillium albo-atrum</name>
    <dbReference type="NCBI Taxonomy" id="526221"/>
    <lineage>
        <taxon>Eukaryota</taxon>
        <taxon>Fungi</taxon>
        <taxon>Dikarya</taxon>
        <taxon>Ascomycota</taxon>
        <taxon>Pezizomycotina</taxon>
        <taxon>Sordariomycetes</taxon>
        <taxon>Hypocreomycetidae</taxon>
        <taxon>Glomerellales</taxon>
        <taxon>Plectosphaerellaceae</taxon>
        <taxon>Verticillium</taxon>
    </lineage>
</organism>
<dbReference type="EMBL" id="DS985224">
    <property type="protein sequence ID" value="EEY21989.1"/>
    <property type="molecule type" value="Genomic_DNA"/>
</dbReference>
<dbReference type="GO" id="GO:0045944">
    <property type="term" value="P:positive regulation of transcription by RNA polymerase II"/>
    <property type="evidence" value="ECO:0007669"/>
    <property type="project" value="TreeGrafter"/>
</dbReference>
<dbReference type="Gene3D" id="4.10.240.10">
    <property type="entry name" value="Zn(2)-C6 fungal-type DNA-binding domain"/>
    <property type="match status" value="1"/>
</dbReference>
<keyword evidence="3" id="KW-0805">Transcription regulation</keyword>
<dbReference type="OMA" id="AYCHAVM"/>
<keyword evidence="5" id="KW-0804">Transcription</keyword>
<dbReference type="eggNOG" id="ENOG502S0TA">
    <property type="taxonomic scope" value="Eukaryota"/>
</dbReference>
<dbReference type="GO" id="GO:0000981">
    <property type="term" value="F:DNA-binding transcription factor activity, RNA polymerase II-specific"/>
    <property type="evidence" value="ECO:0007669"/>
    <property type="project" value="InterPro"/>
</dbReference>
<dbReference type="InterPro" id="IPR036864">
    <property type="entry name" value="Zn2-C6_fun-type_DNA-bd_sf"/>
</dbReference>
<dbReference type="PANTHER" id="PTHR47540">
    <property type="entry name" value="THIAMINE REPRESSIBLE GENES REGULATORY PROTEIN THI5"/>
    <property type="match status" value="1"/>
</dbReference>
<feature type="region of interest" description="Disordered" evidence="7">
    <location>
        <begin position="1"/>
        <end position="67"/>
    </location>
</feature>
<dbReference type="SMART" id="SM00066">
    <property type="entry name" value="GAL4"/>
    <property type="match status" value="1"/>
</dbReference>
<feature type="compositionally biased region" description="Polar residues" evidence="7">
    <location>
        <begin position="708"/>
        <end position="717"/>
    </location>
</feature>
<evidence type="ECO:0000256" key="6">
    <source>
        <dbReference type="ARBA" id="ARBA00023242"/>
    </source>
</evidence>
<sequence>MAGVSATNRRNPGNGSVRGVSGTSNDSPTSAISNASSSRKRGQPASGTSSGEPPSLEPENRRKSKKISRACDFCKTKKLKCSGTLPCDGCTKRQLSCVYDATYRRGRPPTPQPRPEVPPREPGSLPEAIERLISRNSESTHSSLHGSHEGVSTMDPDLLSLELSTTNQGIGDGNVSTSRASPELESAEIEGQYLDPTSSLTFLHRAWKRLSSQKDTAGIAPQVSNNTEHHQSMISAGDKPFAVHAGDILIIPDHATAMEMLQYYFDVCVVTYRCLHQGYVTRWFTAVLANRQADLPLYYGIGHAKAAVVLNILAIVTLRQIQINDVASLAADGGFVVLKRSDSLFCAATNLTDNEVGRPSLDSVQARLLQVLYLLQSARMNQAWYIFGSTLPIVSALGLHRRSGGKRGTSGPRSTSFDYIASQCRKRTFWVAYTIDKYLAVVFGRPRLYHDDDIDQDFPDEVNDEDMTPQGRAAHEPKMDCQVDSLICHAKLAQLIDRVSREVYSIKKTSKQERLESAHKFSHELYQWRESLPYHLGTLRPMSLIPSFRRQATALKLAYCHAIMHVNRPFILGTPGNNGEGHPTPLEDSVAECINAAKTALETVDTMATDGTLFHALWWTPYVTFCALAVVYVWEIQQSRAAPEDDHGLRPLIELAERCQNHLARATAPDSPSRRYSVIIEELRQEAQRQLARAPRQAQPATDAHPQQPEQHQSRSTGPIAAMANVGERNTDEQAGQQMFVSEGDAGFGGVDLLDGWQTTDWLDLDSSAFGPCPGFEDSPNLWTDNPPPPRG</sequence>
<dbReference type="PROSITE" id="PS00463">
    <property type="entry name" value="ZN2_CY6_FUNGAL_1"/>
    <property type="match status" value="1"/>
</dbReference>
<dbReference type="HOGENOM" id="CLU_009239_1_0_1"/>
<dbReference type="Pfam" id="PF04082">
    <property type="entry name" value="Fungal_trans"/>
    <property type="match status" value="1"/>
</dbReference>
<name>C9ST74_VERA1</name>
<dbReference type="InterPro" id="IPR001138">
    <property type="entry name" value="Zn2Cys6_DnaBD"/>
</dbReference>
<keyword evidence="6" id="KW-0539">Nucleus</keyword>
<evidence type="ECO:0000256" key="2">
    <source>
        <dbReference type="ARBA" id="ARBA00022723"/>
    </source>
</evidence>
<keyword evidence="2" id="KW-0479">Metal-binding</keyword>
<dbReference type="GeneID" id="9529818"/>
<feature type="region of interest" description="Disordered" evidence="7">
    <location>
        <begin position="687"/>
        <end position="717"/>
    </location>
</feature>
<reference evidence="10" key="1">
    <citation type="journal article" date="2011" name="PLoS Pathog.">
        <title>Comparative genomics yields insights into niche adaptation of plant vascular wilt pathogens.</title>
        <authorList>
            <person name="Klosterman S.J."/>
            <person name="Subbarao K.V."/>
            <person name="Kang S."/>
            <person name="Veronese P."/>
            <person name="Gold S.E."/>
            <person name="Thomma B.P.H.J."/>
            <person name="Chen Z."/>
            <person name="Henrissat B."/>
            <person name="Lee Y.-H."/>
            <person name="Park J."/>
            <person name="Garcia-Pedrajas M.D."/>
            <person name="Barbara D.J."/>
            <person name="Anchieta A."/>
            <person name="de Jonge R."/>
            <person name="Santhanam P."/>
            <person name="Maruthachalam K."/>
            <person name="Atallah Z."/>
            <person name="Amyotte S.G."/>
            <person name="Paz Z."/>
            <person name="Inderbitzin P."/>
            <person name="Hayes R.J."/>
            <person name="Heiman D.I."/>
            <person name="Young S."/>
            <person name="Zeng Q."/>
            <person name="Engels R."/>
            <person name="Galagan J."/>
            <person name="Cuomo C.A."/>
            <person name="Dobinson K.F."/>
            <person name="Ma L.-J."/>
        </authorList>
    </citation>
    <scope>NUCLEOTIDE SEQUENCE [LARGE SCALE GENOMIC DNA]</scope>
    <source>
        <strain evidence="10">VaMs.102 / ATCC MYA-4576 / FGSC 10136</strain>
    </source>
</reference>
<dbReference type="Pfam" id="PF00172">
    <property type="entry name" value="Zn_clus"/>
    <property type="match status" value="1"/>
</dbReference>
<accession>C9ST74</accession>
<evidence type="ECO:0000256" key="7">
    <source>
        <dbReference type="SAM" id="MobiDB-lite"/>
    </source>
</evidence>
<dbReference type="PROSITE" id="PS50048">
    <property type="entry name" value="ZN2_CY6_FUNGAL_2"/>
    <property type="match status" value="1"/>
</dbReference>
<comment type="subcellular location">
    <subcellularLocation>
        <location evidence="1">Nucleus</location>
    </subcellularLocation>
</comment>
<dbReference type="GO" id="GO:0008270">
    <property type="term" value="F:zinc ion binding"/>
    <property type="evidence" value="ECO:0007669"/>
    <property type="project" value="InterPro"/>
</dbReference>
<evidence type="ECO:0000259" key="8">
    <source>
        <dbReference type="PROSITE" id="PS50048"/>
    </source>
</evidence>
<feature type="domain" description="Zn(2)-C6 fungal-type" evidence="8">
    <location>
        <begin position="70"/>
        <end position="99"/>
    </location>
</feature>
<dbReference type="PANTHER" id="PTHR47540:SF2">
    <property type="entry name" value="ZN(II)2CYS6 TRANSCRIPTION FACTOR (EUROFUNG)"/>
    <property type="match status" value="1"/>
</dbReference>
<evidence type="ECO:0000256" key="1">
    <source>
        <dbReference type="ARBA" id="ARBA00004123"/>
    </source>
</evidence>
<dbReference type="CDD" id="cd12148">
    <property type="entry name" value="fungal_TF_MHR"/>
    <property type="match status" value="1"/>
</dbReference>